<feature type="non-terminal residue" evidence="1">
    <location>
        <position position="1"/>
    </location>
</feature>
<protein>
    <submittedName>
        <fullName evidence="1">Uncharacterized protein</fullName>
    </submittedName>
</protein>
<gene>
    <name evidence="1" type="ORF">K435DRAFT_661816</name>
</gene>
<keyword evidence="2" id="KW-1185">Reference proteome</keyword>
<dbReference type="Gene3D" id="3.50.50.60">
    <property type="entry name" value="FAD/NAD(P)-binding domain"/>
    <property type="match status" value="1"/>
</dbReference>
<reference evidence="1 2" key="1">
    <citation type="journal article" date="2019" name="Nat. Ecol. Evol.">
        <title>Megaphylogeny resolves global patterns of mushroom evolution.</title>
        <authorList>
            <person name="Varga T."/>
            <person name="Krizsan K."/>
            <person name="Foldi C."/>
            <person name="Dima B."/>
            <person name="Sanchez-Garcia M."/>
            <person name="Sanchez-Ramirez S."/>
            <person name="Szollosi G.J."/>
            <person name="Szarkandi J.G."/>
            <person name="Papp V."/>
            <person name="Albert L."/>
            <person name="Andreopoulos W."/>
            <person name="Angelini C."/>
            <person name="Antonin V."/>
            <person name="Barry K.W."/>
            <person name="Bougher N.L."/>
            <person name="Buchanan P."/>
            <person name="Buyck B."/>
            <person name="Bense V."/>
            <person name="Catcheside P."/>
            <person name="Chovatia M."/>
            <person name="Cooper J."/>
            <person name="Damon W."/>
            <person name="Desjardin D."/>
            <person name="Finy P."/>
            <person name="Geml J."/>
            <person name="Haridas S."/>
            <person name="Hughes K."/>
            <person name="Justo A."/>
            <person name="Karasinski D."/>
            <person name="Kautmanova I."/>
            <person name="Kiss B."/>
            <person name="Kocsube S."/>
            <person name="Kotiranta H."/>
            <person name="LaButti K.M."/>
            <person name="Lechner B.E."/>
            <person name="Liimatainen K."/>
            <person name="Lipzen A."/>
            <person name="Lukacs Z."/>
            <person name="Mihaltcheva S."/>
            <person name="Morgado L.N."/>
            <person name="Niskanen T."/>
            <person name="Noordeloos M.E."/>
            <person name="Ohm R.A."/>
            <person name="Ortiz-Santana B."/>
            <person name="Ovrebo C."/>
            <person name="Racz N."/>
            <person name="Riley R."/>
            <person name="Savchenko A."/>
            <person name="Shiryaev A."/>
            <person name="Soop K."/>
            <person name="Spirin V."/>
            <person name="Szebenyi C."/>
            <person name="Tomsovsky M."/>
            <person name="Tulloss R.E."/>
            <person name="Uehling J."/>
            <person name="Grigoriev I.V."/>
            <person name="Vagvolgyi C."/>
            <person name="Papp T."/>
            <person name="Martin F.M."/>
            <person name="Miettinen O."/>
            <person name="Hibbett D.S."/>
            <person name="Nagy L.G."/>
        </authorList>
    </citation>
    <scope>NUCLEOTIDE SEQUENCE [LARGE SCALE GENOMIC DNA]</scope>
    <source>
        <strain evidence="1 2">CBS 962.96</strain>
    </source>
</reference>
<evidence type="ECO:0000313" key="1">
    <source>
        <dbReference type="EMBL" id="THU97983.1"/>
    </source>
</evidence>
<dbReference type="Gene3D" id="3.30.560.10">
    <property type="entry name" value="Glucose Oxidase, domain 3"/>
    <property type="match status" value="1"/>
</dbReference>
<evidence type="ECO:0000313" key="2">
    <source>
        <dbReference type="Proteomes" id="UP000297245"/>
    </source>
</evidence>
<dbReference type="OrthoDB" id="269227at2759"/>
<dbReference type="AlphaFoldDB" id="A0A4S8M816"/>
<name>A0A4S8M816_DENBC</name>
<dbReference type="InterPro" id="IPR036188">
    <property type="entry name" value="FAD/NAD-bd_sf"/>
</dbReference>
<sequence>TEFHPPSSCASLTLSLGGVVDPSTSRVCGSANVRVIDVRVSPIEISAHIGAPTYGVGEEVGVRLIRSGV</sequence>
<dbReference type="EMBL" id="ML179145">
    <property type="protein sequence ID" value="THU97983.1"/>
    <property type="molecule type" value="Genomic_DNA"/>
</dbReference>
<proteinExistence type="predicted"/>
<organism evidence="1 2">
    <name type="scientific">Dendrothele bispora (strain CBS 962.96)</name>
    <dbReference type="NCBI Taxonomy" id="1314807"/>
    <lineage>
        <taxon>Eukaryota</taxon>
        <taxon>Fungi</taxon>
        <taxon>Dikarya</taxon>
        <taxon>Basidiomycota</taxon>
        <taxon>Agaricomycotina</taxon>
        <taxon>Agaricomycetes</taxon>
        <taxon>Agaricomycetidae</taxon>
        <taxon>Agaricales</taxon>
        <taxon>Agaricales incertae sedis</taxon>
        <taxon>Dendrothele</taxon>
    </lineage>
</organism>
<accession>A0A4S8M816</accession>
<dbReference type="Proteomes" id="UP000297245">
    <property type="component" value="Unassembled WGS sequence"/>
</dbReference>